<protein>
    <submittedName>
        <fullName evidence="3">Alpha/beta hydrolase</fullName>
    </submittedName>
</protein>
<keyword evidence="1 3" id="KW-0378">Hydrolase</keyword>
<dbReference type="InterPro" id="IPR000073">
    <property type="entry name" value="AB_hydrolase_1"/>
</dbReference>
<sequence length="329" mass="35543">MTPDDDRDAVSTIAAQVVPPEGCPPPLRCRQVAENWHAVATPWSLPGSPLGTQGTVGGTGTPLYFLNAFGGCAELFTLTAWLLREDVRCVLLDWSAPTDRRRMTLDDFAADVLAVADLLGDQQLAVYGATFGAAVAARLAATHPDRVSSVILQGAWEQRRLSVGERLLAWWHRRSTQSLSTWAHRAEFQAANHRVWFPPLDPDRWAWFLETTGTIPLALMAAQARALDRVNLAADHARLACPTLLLATEGDGPTSLGVQQRIAAAHPRFRYEYQHSTGQHPYLTHPHRLVKLLKSQLLNGSGSTDAGGCCSTSGGDASAACCNGGEPQP</sequence>
<accession>A0A7C2JZN4</accession>
<dbReference type="InterPro" id="IPR029058">
    <property type="entry name" value="AB_hydrolase_fold"/>
</dbReference>
<feature type="domain" description="AB hydrolase-1" evidence="2">
    <location>
        <begin position="62"/>
        <end position="275"/>
    </location>
</feature>
<evidence type="ECO:0000259" key="2">
    <source>
        <dbReference type="Pfam" id="PF00561"/>
    </source>
</evidence>
<dbReference type="GO" id="GO:0016020">
    <property type="term" value="C:membrane"/>
    <property type="evidence" value="ECO:0007669"/>
    <property type="project" value="TreeGrafter"/>
</dbReference>
<proteinExistence type="predicted"/>
<dbReference type="PANTHER" id="PTHR43798:SF31">
    <property type="entry name" value="AB HYDROLASE SUPERFAMILY PROTEIN YCLE"/>
    <property type="match status" value="1"/>
</dbReference>
<evidence type="ECO:0000313" key="3">
    <source>
        <dbReference type="EMBL" id="HEN14767.1"/>
    </source>
</evidence>
<dbReference type="PANTHER" id="PTHR43798">
    <property type="entry name" value="MONOACYLGLYCEROL LIPASE"/>
    <property type="match status" value="1"/>
</dbReference>
<name>A0A7C2JZN4_9PLAN</name>
<gene>
    <name evidence="3" type="ORF">ENQ76_04765</name>
</gene>
<dbReference type="EMBL" id="DSOK01000144">
    <property type="protein sequence ID" value="HEN14767.1"/>
    <property type="molecule type" value="Genomic_DNA"/>
</dbReference>
<dbReference type="Pfam" id="PF00561">
    <property type="entry name" value="Abhydrolase_1"/>
    <property type="match status" value="1"/>
</dbReference>
<organism evidence="3">
    <name type="scientific">Schlesneria paludicola</name>
    <dbReference type="NCBI Taxonomy" id="360056"/>
    <lineage>
        <taxon>Bacteria</taxon>
        <taxon>Pseudomonadati</taxon>
        <taxon>Planctomycetota</taxon>
        <taxon>Planctomycetia</taxon>
        <taxon>Planctomycetales</taxon>
        <taxon>Planctomycetaceae</taxon>
        <taxon>Schlesneria</taxon>
    </lineage>
</organism>
<dbReference type="GO" id="GO:0016787">
    <property type="term" value="F:hydrolase activity"/>
    <property type="evidence" value="ECO:0007669"/>
    <property type="project" value="UniProtKB-KW"/>
</dbReference>
<dbReference type="AlphaFoldDB" id="A0A7C2JZN4"/>
<dbReference type="SUPFAM" id="SSF53474">
    <property type="entry name" value="alpha/beta-Hydrolases"/>
    <property type="match status" value="1"/>
</dbReference>
<dbReference type="Gene3D" id="3.40.50.1820">
    <property type="entry name" value="alpha/beta hydrolase"/>
    <property type="match status" value="1"/>
</dbReference>
<reference evidence="3" key="1">
    <citation type="journal article" date="2020" name="mSystems">
        <title>Genome- and Community-Level Interaction Insights into Carbon Utilization and Element Cycling Functions of Hydrothermarchaeota in Hydrothermal Sediment.</title>
        <authorList>
            <person name="Zhou Z."/>
            <person name="Liu Y."/>
            <person name="Xu W."/>
            <person name="Pan J."/>
            <person name="Luo Z.H."/>
            <person name="Li M."/>
        </authorList>
    </citation>
    <scope>NUCLEOTIDE SEQUENCE [LARGE SCALE GENOMIC DNA]</scope>
    <source>
        <strain evidence="3">SpSt-339</strain>
    </source>
</reference>
<comment type="caution">
    <text evidence="3">The sequence shown here is derived from an EMBL/GenBank/DDBJ whole genome shotgun (WGS) entry which is preliminary data.</text>
</comment>
<evidence type="ECO:0000256" key="1">
    <source>
        <dbReference type="ARBA" id="ARBA00022801"/>
    </source>
</evidence>
<dbReference type="InterPro" id="IPR050266">
    <property type="entry name" value="AB_hydrolase_sf"/>
</dbReference>